<accession>A0A9Q0QGL2</accession>
<evidence type="ECO:0000313" key="2">
    <source>
        <dbReference type="EMBL" id="KAJ6706261.1"/>
    </source>
</evidence>
<sequence length="75" mass="8765">MNCNNLSQFPVFFSCPCPLVGHVCHGFHGLERLILHGSHHRACLFLRASTVPDRERERERERERGREREGQLLLL</sequence>
<keyword evidence="3" id="KW-1185">Reference proteome</keyword>
<name>A0A9Q0QGL2_SALPP</name>
<dbReference type="AlphaFoldDB" id="A0A9Q0QGL2"/>
<organism evidence="2 3">
    <name type="scientific">Salix purpurea</name>
    <name type="common">Purple osier willow</name>
    <dbReference type="NCBI Taxonomy" id="77065"/>
    <lineage>
        <taxon>Eukaryota</taxon>
        <taxon>Viridiplantae</taxon>
        <taxon>Streptophyta</taxon>
        <taxon>Embryophyta</taxon>
        <taxon>Tracheophyta</taxon>
        <taxon>Spermatophyta</taxon>
        <taxon>Magnoliopsida</taxon>
        <taxon>eudicotyledons</taxon>
        <taxon>Gunneridae</taxon>
        <taxon>Pentapetalae</taxon>
        <taxon>rosids</taxon>
        <taxon>fabids</taxon>
        <taxon>Malpighiales</taxon>
        <taxon>Salicaceae</taxon>
        <taxon>Saliceae</taxon>
        <taxon>Salix</taxon>
    </lineage>
</organism>
<reference evidence="2" key="2">
    <citation type="journal article" date="2023" name="Int. J. Mol. Sci.">
        <title>De Novo Assembly and Annotation of 11 Diverse Shrub Willow (Salix) Genomes Reveals Novel Gene Organization in Sex-Linked Regions.</title>
        <authorList>
            <person name="Hyden B."/>
            <person name="Feng K."/>
            <person name="Yates T.B."/>
            <person name="Jawdy S."/>
            <person name="Cereghino C."/>
            <person name="Smart L.B."/>
            <person name="Muchero W."/>
        </authorList>
    </citation>
    <scope>NUCLEOTIDE SEQUENCE</scope>
    <source>
        <tissue evidence="2">Shoot tip</tissue>
    </source>
</reference>
<reference evidence="2" key="1">
    <citation type="submission" date="2022-11" db="EMBL/GenBank/DDBJ databases">
        <authorList>
            <person name="Hyden B.L."/>
            <person name="Feng K."/>
            <person name="Yates T."/>
            <person name="Jawdy S."/>
            <person name="Smart L.B."/>
            <person name="Muchero W."/>
        </authorList>
    </citation>
    <scope>NUCLEOTIDE SEQUENCE</scope>
    <source>
        <tissue evidence="2">Shoot tip</tissue>
    </source>
</reference>
<protein>
    <submittedName>
        <fullName evidence="2">Uncharacterized protein</fullName>
    </submittedName>
</protein>
<comment type="caution">
    <text evidence="2">The sequence shown here is derived from an EMBL/GenBank/DDBJ whole genome shotgun (WGS) entry which is preliminary data.</text>
</comment>
<gene>
    <name evidence="2" type="ORF">OIU79_010831</name>
</gene>
<proteinExistence type="predicted"/>
<evidence type="ECO:0000256" key="1">
    <source>
        <dbReference type="SAM" id="MobiDB-lite"/>
    </source>
</evidence>
<feature type="region of interest" description="Disordered" evidence="1">
    <location>
        <begin position="55"/>
        <end position="75"/>
    </location>
</feature>
<dbReference type="Proteomes" id="UP001151532">
    <property type="component" value="Chromosome 3"/>
</dbReference>
<dbReference type="EMBL" id="JAPFFK010000016">
    <property type="protein sequence ID" value="KAJ6706261.1"/>
    <property type="molecule type" value="Genomic_DNA"/>
</dbReference>
<evidence type="ECO:0000313" key="3">
    <source>
        <dbReference type="Proteomes" id="UP001151532"/>
    </source>
</evidence>